<dbReference type="Proteomes" id="UP000308768">
    <property type="component" value="Unassembled WGS sequence"/>
</dbReference>
<evidence type="ECO:0000313" key="3">
    <source>
        <dbReference type="Proteomes" id="UP000308768"/>
    </source>
</evidence>
<dbReference type="STRING" id="331657.A0A4U0XRM9"/>
<reference evidence="2 3" key="1">
    <citation type="submission" date="2017-03" db="EMBL/GenBank/DDBJ databases">
        <title>Genomes of endolithic fungi from Antarctica.</title>
        <authorList>
            <person name="Coleine C."/>
            <person name="Masonjones S."/>
            <person name="Stajich J.E."/>
        </authorList>
    </citation>
    <scope>NUCLEOTIDE SEQUENCE [LARGE SCALE GENOMIC DNA]</scope>
    <source>
        <strain evidence="2 3">CCFEE 5187</strain>
    </source>
</reference>
<protein>
    <submittedName>
        <fullName evidence="2">Uncharacterized protein</fullName>
    </submittedName>
</protein>
<dbReference type="PANTHER" id="PTHR21310:SF15">
    <property type="entry name" value="AMINOGLYCOSIDE PHOSPHOTRANSFERASE DOMAIN-CONTAINING PROTEIN"/>
    <property type="match status" value="1"/>
</dbReference>
<organism evidence="2 3">
    <name type="scientific">Cryomyces minteri</name>
    <dbReference type="NCBI Taxonomy" id="331657"/>
    <lineage>
        <taxon>Eukaryota</taxon>
        <taxon>Fungi</taxon>
        <taxon>Dikarya</taxon>
        <taxon>Ascomycota</taxon>
        <taxon>Pezizomycotina</taxon>
        <taxon>Dothideomycetes</taxon>
        <taxon>Dothideomycetes incertae sedis</taxon>
        <taxon>Cryomyces</taxon>
    </lineage>
</organism>
<dbReference type="SUPFAM" id="SSF56112">
    <property type="entry name" value="Protein kinase-like (PK-like)"/>
    <property type="match status" value="1"/>
</dbReference>
<proteinExistence type="predicted"/>
<keyword evidence="3" id="KW-1185">Reference proteome</keyword>
<name>A0A4U0XRM9_9PEZI</name>
<dbReference type="AlphaFoldDB" id="A0A4U0XRM9"/>
<evidence type="ECO:0000256" key="1">
    <source>
        <dbReference type="SAM" id="MobiDB-lite"/>
    </source>
</evidence>
<feature type="region of interest" description="Disordered" evidence="1">
    <location>
        <begin position="541"/>
        <end position="565"/>
    </location>
</feature>
<feature type="compositionally biased region" description="Basic and acidic residues" evidence="1">
    <location>
        <begin position="544"/>
        <end position="565"/>
    </location>
</feature>
<dbReference type="OrthoDB" id="2906425at2759"/>
<dbReference type="InterPro" id="IPR051678">
    <property type="entry name" value="AGP_Transferase"/>
</dbReference>
<accession>A0A4U0XRM9</accession>
<sequence>MSFLTQLSEPDSFLSYKVPGHPQGTQLTASIGGCSQTYHHLAQDHEDPLAAHKWFCPGAPQGLASSNDNTPSPSSAASLTKRDHRPPSLSLTCLGAQTDGKSEDDWGVVSGLGPLPTDTEPFPPYLEPQFPILSEADPDEISEFKVSFVYTPSLSDLSSIDLSMPPDEAYYLDLYTTKLAEFLDDLPYDPADPLGGVLPLPTECELDAIFSAESADRNIALRPTAIDINALASVAASVLGKLRCNSAKVLGTGMHNKVFVLTFSDGTEILARVRYDNSDIDAEAMQSKIATIAFLRKYRPTIPVPEIIYWDATHNNPAGQPFTLLTRLSGTRVSALPCVHPLLHQHRCPYRQSAMSTQLQTVLENIAAVHAELARPLPPIAEWKIGQLRVEGVHMQRGYTTNLPEDGRTHFVVGPLTEQSSSCPELNGSAHGPYEDVHEYYQGSIERRFKELYDESALRTNNDRQLPKADLAAALSPRARAQALPLAPQHTVLCLAHPAPSFSDILVDSTTLAVTGVLGWESARVVPLVLAASPPLDLLGCRGDGAETRGEGRKGRETEERDGRDAEYYRRRVASSQAHLALTPDADDSNADADVPVRSGEDDLAWCRAWYRICLASHDPRFGAEFWETAQRLWTLLGGLRGTLRGVQLMAKEKGLVGEAVGDGGAEDEGTGRGSAGEERGADADVVEEAYWNGYRDGVENAASGL</sequence>
<dbReference type="InterPro" id="IPR011009">
    <property type="entry name" value="Kinase-like_dom_sf"/>
</dbReference>
<comment type="caution">
    <text evidence="2">The sequence shown here is derived from an EMBL/GenBank/DDBJ whole genome shotgun (WGS) entry which is preliminary data.</text>
</comment>
<evidence type="ECO:0000313" key="2">
    <source>
        <dbReference type="EMBL" id="TKA79261.1"/>
    </source>
</evidence>
<feature type="region of interest" description="Disordered" evidence="1">
    <location>
        <begin position="660"/>
        <end position="684"/>
    </location>
</feature>
<gene>
    <name evidence="2" type="ORF">B0A49_00921</name>
</gene>
<feature type="compositionally biased region" description="Polar residues" evidence="1">
    <location>
        <begin position="63"/>
        <end position="78"/>
    </location>
</feature>
<feature type="region of interest" description="Disordered" evidence="1">
    <location>
        <begin position="62"/>
        <end position="104"/>
    </location>
</feature>
<dbReference type="PANTHER" id="PTHR21310">
    <property type="entry name" value="AMINOGLYCOSIDE PHOSPHOTRANSFERASE-RELATED-RELATED"/>
    <property type="match status" value="1"/>
</dbReference>
<dbReference type="EMBL" id="NAJN01000107">
    <property type="protein sequence ID" value="TKA79261.1"/>
    <property type="molecule type" value="Genomic_DNA"/>
</dbReference>